<evidence type="ECO:0000313" key="2">
    <source>
        <dbReference type="EMBL" id="KIY93702.1"/>
    </source>
</evidence>
<protein>
    <submittedName>
        <fullName evidence="2">Uncharacterized protein</fullName>
    </submittedName>
</protein>
<dbReference type="OrthoDB" id="14833at2759"/>
<organism evidence="2 3">
    <name type="scientific">Monoraphidium neglectum</name>
    <dbReference type="NCBI Taxonomy" id="145388"/>
    <lineage>
        <taxon>Eukaryota</taxon>
        <taxon>Viridiplantae</taxon>
        <taxon>Chlorophyta</taxon>
        <taxon>core chlorophytes</taxon>
        <taxon>Chlorophyceae</taxon>
        <taxon>CS clade</taxon>
        <taxon>Sphaeropleales</taxon>
        <taxon>Selenastraceae</taxon>
        <taxon>Monoraphidium</taxon>
    </lineage>
</organism>
<accession>A0A0D2J0Z1</accession>
<gene>
    <name evidence="2" type="ORF">MNEG_14260</name>
</gene>
<keyword evidence="3" id="KW-1185">Reference proteome</keyword>
<reference evidence="2 3" key="1">
    <citation type="journal article" date="2013" name="BMC Genomics">
        <title>Reconstruction of the lipid metabolism for the microalga Monoraphidium neglectum from its genome sequence reveals characteristics suitable for biofuel production.</title>
        <authorList>
            <person name="Bogen C."/>
            <person name="Al-Dilaimi A."/>
            <person name="Albersmeier A."/>
            <person name="Wichmann J."/>
            <person name="Grundmann M."/>
            <person name="Rupp O."/>
            <person name="Lauersen K.J."/>
            <person name="Blifernez-Klassen O."/>
            <person name="Kalinowski J."/>
            <person name="Goesmann A."/>
            <person name="Mussgnug J.H."/>
            <person name="Kruse O."/>
        </authorList>
    </citation>
    <scope>NUCLEOTIDE SEQUENCE [LARGE SCALE GENOMIC DNA]</scope>
    <source>
        <strain evidence="2 3">SAG 48.87</strain>
    </source>
</reference>
<evidence type="ECO:0000256" key="1">
    <source>
        <dbReference type="SAM" id="MobiDB-lite"/>
    </source>
</evidence>
<dbReference type="AlphaFoldDB" id="A0A0D2J0Z1"/>
<dbReference type="KEGG" id="mng:MNEG_14260"/>
<evidence type="ECO:0000313" key="3">
    <source>
        <dbReference type="Proteomes" id="UP000054498"/>
    </source>
</evidence>
<dbReference type="Proteomes" id="UP000054498">
    <property type="component" value="Unassembled WGS sequence"/>
</dbReference>
<dbReference type="GeneID" id="25731805"/>
<feature type="compositionally biased region" description="Low complexity" evidence="1">
    <location>
        <begin position="40"/>
        <end position="49"/>
    </location>
</feature>
<name>A0A0D2J0Z1_9CHLO</name>
<dbReference type="RefSeq" id="XP_013892722.1">
    <property type="nucleotide sequence ID" value="XM_014037268.1"/>
</dbReference>
<dbReference type="EMBL" id="KK104582">
    <property type="protein sequence ID" value="KIY93702.1"/>
    <property type="molecule type" value="Genomic_DNA"/>
</dbReference>
<sequence length="97" mass="10629">MQHGPPPPHGPQPPPGAPQPRPPPQQQQQQRSGGGGGGARQQQPPVAVQQDFCAHFVKTRKRPQNFLRDHLVQDKYDGQPQLEKLVVAKDAQRSGAH</sequence>
<proteinExistence type="predicted"/>
<feature type="compositionally biased region" description="Pro residues" evidence="1">
    <location>
        <begin position="1"/>
        <end position="25"/>
    </location>
</feature>
<feature type="region of interest" description="Disordered" evidence="1">
    <location>
        <begin position="1"/>
        <end position="49"/>
    </location>
</feature>